<organism evidence="1 2">
    <name type="scientific">Synaphobranchus kaupii</name>
    <name type="common">Kaup's arrowtooth eel</name>
    <dbReference type="NCBI Taxonomy" id="118154"/>
    <lineage>
        <taxon>Eukaryota</taxon>
        <taxon>Metazoa</taxon>
        <taxon>Chordata</taxon>
        <taxon>Craniata</taxon>
        <taxon>Vertebrata</taxon>
        <taxon>Euteleostomi</taxon>
        <taxon>Actinopterygii</taxon>
        <taxon>Neopterygii</taxon>
        <taxon>Teleostei</taxon>
        <taxon>Anguilliformes</taxon>
        <taxon>Synaphobranchidae</taxon>
        <taxon>Synaphobranchus</taxon>
    </lineage>
</organism>
<dbReference type="Gene3D" id="3.40.50.1110">
    <property type="entry name" value="SGNH hydrolase"/>
    <property type="match status" value="1"/>
</dbReference>
<proteinExistence type="predicted"/>
<accession>A0A9Q1J609</accession>
<protein>
    <recommendedName>
        <fullName evidence="3">SGNH hydrolase-type esterase domain-containing protein</fullName>
    </recommendedName>
</protein>
<dbReference type="SUPFAM" id="SSF52266">
    <property type="entry name" value="SGNH hydrolase"/>
    <property type="match status" value="1"/>
</dbReference>
<evidence type="ECO:0008006" key="3">
    <source>
        <dbReference type="Google" id="ProtNLM"/>
    </source>
</evidence>
<evidence type="ECO:0000313" key="1">
    <source>
        <dbReference type="EMBL" id="KAJ8369692.1"/>
    </source>
</evidence>
<evidence type="ECO:0000313" key="2">
    <source>
        <dbReference type="Proteomes" id="UP001152622"/>
    </source>
</evidence>
<comment type="caution">
    <text evidence="1">The sequence shown here is derived from an EMBL/GenBank/DDBJ whole genome shotgun (WGS) entry which is preliminary data.</text>
</comment>
<dbReference type="OrthoDB" id="10056446at2759"/>
<keyword evidence="2" id="KW-1185">Reference proteome</keyword>
<dbReference type="EMBL" id="JAINUF010000003">
    <property type="protein sequence ID" value="KAJ8369692.1"/>
    <property type="molecule type" value="Genomic_DNA"/>
</dbReference>
<reference evidence="1" key="1">
    <citation type="journal article" date="2023" name="Science">
        <title>Genome structures resolve the early diversification of teleost fishes.</title>
        <authorList>
            <person name="Parey E."/>
            <person name="Louis A."/>
            <person name="Montfort J."/>
            <person name="Bouchez O."/>
            <person name="Roques C."/>
            <person name="Iampietro C."/>
            <person name="Lluch J."/>
            <person name="Castinel A."/>
            <person name="Donnadieu C."/>
            <person name="Desvignes T."/>
            <person name="Floi Bucao C."/>
            <person name="Jouanno E."/>
            <person name="Wen M."/>
            <person name="Mejri S."/>
            <person name="Dirks R."/>
            <person name="Jansen H."/>
            <person name="Henkel C."/>
            <person name="Chen W.J."/>
            <person name="Zahm M."/>
            <person name="Cabau C."/>
            <person name="Klopp C."/>
            <person name="Thompson A.W."/>
            <person name="Robinson-Rechavi M."/>
            <person name="Braasch I."/>
            <person name="Lecointre G."/>
            <person name="Bobe J."/>
            <person name="Postlethwait J.H."/>
            <person name="Berthelot C."/>
            <person name="Roest Crollius H."/>
            <person name="Guiguen Y."/>
        </authorList>
    </citation>
    <scope>NUCLEOTIDE SEQUENCE</scope>
    <source>
        <strain evidence="1">WJC10195</strain>
    </source>
</reference>
<dbReference type="AlphaFoldDB" id="A0A9Q1J609"/>
<gene>
    <name evidence="1" type="ORF">SKAU_G00097200</name>
</gene>
<dbReference type="Proteomes" id="UP001152622">
    <property type="component" value="Chromosome 3"/>
</dbReference>
<dbReference type="InterPro" id="IPR036514">
    <property type="entry name" value="SGNH_hydro_sf"/>
</dbReference>
<name>A0A9Q1J609_SYNKA</name>
<sequence length="149" mass="16989">MRDSLSLLEVELTEMEEQVLTHITISTDSQLLKDQLSRHIIIHTGTNDLRAEQKRVGSRVRRVAERATETFPNAKITISSLLPRKDFHSLTIQRVNAEISRGCALLPNVHLAHHPTIGPWDLYDHVHLDKAAVREFAKTQAISRPREMC</sequence>